<dbReference type="InterPro" id="IPR033756">
    <property type="entry name" value="YlxH/NBP35"/>
</dbReference>
<dbReference type="Proteomes" id="UP000523161">
    <property type="component" value="Unassembled WGS sequence"/>
</dbReference>
<dbReference type="GO" id="GO:0016887">
    <property type="term" value="F:ATP hydrolysis activity"/>
    <property type="evidence" value="ECO:0007669"/>
    <property type="project" value="TreeGrafter"/>
</dbReference>
<dbReference type="PANTHER" id="PTHR43384">
    <property type="entry name" value="SEPTUM SITE-DETERMINING PROTEIN MIND HOMOLOG, CHLOROPLASTIC-RELATED"/>
    <property type="match status" value="1"/>
</dbReference>
<dbReference type="AlphaFoldDB" id="A0A7Y5EGV4"/>
<dbReference type="EMBL" id="JABSOD010000003">
    <property type="protein sequence ID" value="NRQ41759.1"/>
    <property type="molecule type" value="Genomic_DNA"/>
</dbReference>
<dbReference type="InterPro" id="IPR050625">
    <property type="entry name" value="ParA/MinD_ATPase"/>
</dbReference>
<evidence type="ECO:0000313" key="4">
    <source>
        <dbReference type="Proteomes" id="UP000523161"/>
    </source>
</evidence>
<dbReference type="PANTHER" id="PTHR43384:SF6">
    <property type="entry name" value="SEPTUM SITE-DETERMINING PROTEIN MIND HOMOLOG, CHLOROPLASTIC"/>
    <property type="match status" value="1"/>
</dbReference>
<protein>
    <submittedName>
        <fullName evidence="3">AAA family ATPase</fullName>
    </submittedName>
</protein>
<dbReference type="NCBIfam" id="NF047398">
    <property type="entry name" value="AAA_KGGVGR"/>
    <property type="match status" value="1"/>
</dbReference>
<comment type="caution">
    <text evidence="3">The sequence shown here is derived from an EMBL/GenBank/DDBJ whole genome shotgun (WGS) entry which is preliminary data.</text>
</comment>
<dbReference type="GO" id="GO:0005524">
    <property type="term" value="F:ATP binding"/>
    <property type="evidence" value="ECO:0007669"/>
    <property type="project" value="UniProtKB-KW"/>
</dbReference>
<evidence type="ECO:0000313" key="3">
    <source>
        <dbReference type="EMBL" id="NRQ41759.1"/>
    </source>
</evidence>
<keyword evidence="4" id="KW-1185">Reference proteome</keyword>
<dbReference type="InterPro" id="IPR027417">
    <property type="entry name" value="P-loop_NTPase"/>
</dbReference>
<evidence type="ECO:0000256" key="2">
    <source>
        <dbReference type="ARBA" id="ARBA00022840"/>
    </source>
</evidence>
<keyword evidence="1" id="KW-0547">Nucleotide-binding</keyword>
<name>A0A7Y5EGV4_9GAMM</name>
<evidence type="ECO:0000256" key="1">
    <source>
        <dbReference type="ARBA" id="ARBA00022741"/>
    </source>
</evidence>
<sequence length="432" mass="48013">MITFDNIVNIVRDEFTKKATEISAMGAIAINRDLNGRVRLIVDERWKDDKEKQCHLNDLLGSLIPKLKPHCWSVDKSVLYEKDVQAACLGAPQYNLEGFPEVFVVDRLATETDWASIQPASIRSPRVVFFSIKGGVGRSSALAASAWSLAQSGKKVLILDLDLESPGLSTALLPESKQPNFGITDWLLEDLVDNGNAVIQSMVATSDLSHDGQIYVVPAHGAEPGEYISKLSRIWMPKLKSDGTKEAWSKRLHRLIDELETSYQPDVILIDSRAGIDEVAASCVTELGAKLILLFAVDGNQTWNGYRILFEHWCRAGVIETIRERFQVVSALTPDVDTIPYIERLRDRAYNLMAETQYDDIPAGELASNAWNFEVSDETAPHNPWVVHWHRSFAGVSSLHGRILSIDSVVVQSIFGDLVNGLSNTISEEVDE</sequence>
<dbReference type="SUPFAM" id="SSF52540">
    <property type="entry name" value="P-loop containing nucleoside triphosphate hydrolases"/>
    <property type="match status" value="1"/>
</dbReference>
<dbReference type="GO" id="GO:0051782">
    <property type="term" value="P:negative regulation of cell division"/>
    <property type="evidence" value="ECO:0007669"/>
    <property type="project" value="TreeGrafter"/>
</dbReference>
<dbReference type="GO" id="GO:0005829">
    <property type="term" value="C:cytosol"/>
    <property type="evidence" value="ECO:0007669"/>
    <property type="project" value="TreeGrafter"/>
</dbReference>
<proteinExistence type="predicted"/>
<gene>
    <name evidence="3" type="ORF">HRH59_04130</name>
</gene>
<dbReference type="RefSeq" id="WP_173500008.1">
    <property type="nucleotide sequence ID" value="NZ_JABSOD010000003.1"/>
</dbReference>
<dbReference type="Gene3D" id="3.40.50.300">
    <property type="entry name" value="P-loop containing nucleotide triphosphate hydrolases"/>
    <property type="match status" value="1"/>
</dbReference>
<accession>A0A7Y5EGV4</accession>
<dbReference type="GO" id="GO:0009898">
    <property type="term" value="C:cytoplasmic side of plasma membrane"/>
    <property type="evidence" value="ECO:0007669"/>
    <property type="project" value="TreeGrafter"/>
</dbReference>
<keyword evidence="2" id="KW-0067">ATP-binding</keyword>
<dbReference type="Pfam" id="PF10609">
    <property type="entry name" value="ParA"/>
    <property type="match status" value="1"/>
</dbReference>
<reference evidence="3 4" key="1">
    <citation type="submission" date="2020-06" db="EMBL/GenBank/DDBJ databases">
        <title>Rheinheimera sp. nov., a marine bacterium isolated from coastal.</title>
        <authorList>
            <person name="Yu Q."/>
            <person name="Qi Y."/>
            <person name="Pu J."/>
        </authorList>
    </citation>
    <scope>NUCLEOTIDE SEQUENCE [LARGE SCALE GENOMIC DNA]</scope>
    <source>
        <strain evidence="3 4">YQF-2</strain>
    </source>
</reference>
<organism evidence="3 4">
    <name type="scientific">Rheinheimera lutimaris</name>
    <dbReference type="NCBI Taxonomy" id="2740584"/>
    <lineage>
        <taxon>Bacteria</taxon>
        <taxon>Pseudomonadati</taxon>
        <taxon>Pseudomonadota</taxon>
        <taxon>Gammaproteobacteria</taxon>
        <taxon>Chromatiales</taxon>
        <taxon>Chromatiaceae</taxon>
        <taxon>Rheinheimera</taxon>
    </lineage>
</organism>